<evidence type="ECO:0000313" key="3">
    <source>
        <dbReference type="Proteomes" id="UP001428817"/>
    </source>
</evidence>
<protein>
    <submittedName>
        <fullName evidence="2">Uncharacterized protein</fullName>
    </submittedName>
</protein>
<name>A0ABP9PNE7_9PSEU</name>
<gene>
    <name evidence="2" type="ORF">GCM10023321_13380</name>
</gene>
<feature type="region of interest" description="Disordered" evidence="1">
    <location>
        <begin position="116"/>
        <end position="169"/>
    </location>
</feature>
<reference evidence="3" key="1">
    <citation type="journal article" date="2019" name="Int. J. Syst. Evol. Microbiol.">
        <title>The Global Catalogue of Microorganisms (GCM) 10K type strain sequencing project: providing services to taxonomists for standard genome sequencing and annotation.</title>
        <authorList>
            <consortium name="The Broad Institute Genomics Platform"/>
            <consortium name="The Broad Institute Genome Sequencing Center for Infectious Disease"/>
            <person name="Wu L."/>
            <person name="Ma J."/>
        </authorList>
    </citation>
    <scope>NUCLEOTIDE SEQUENCE [LARGE SCALE GENOMIC DNA]</scope>
    <source>
        <strain evidence="3">JCM 18303</strain>
    </source>
</reference>
<proteinExistence type="predicted"/>
<evidence type="ECO:0000256" key="1">
    <source>
        <dbReference type="SAM" id="MobiDB-lite"/>
    </source>
</evidence>
<sequence length="1007" mass="104573">MYGLLGAPVEPDISDLVPTSGNYPAETTLYRTVVLTDIPDHGEPVTFRALNEPVKIDDDALGLYTRPGEGVVVTAQQNWVARGVTLGRLLHSLALAPGESTRIAVLDWSRQDAGASADTAAQGEQMSSATDDARDVAETSHGSARQTEEGSSTTRSKSHSGSGGVSGGFAGLLGGMGSSASWADNDTTATTVARSAGAKEATLSTVQNLTARTRQEASAHRTRKATVIKEASQAEGARASTRVVTNYNHMHAMSVQYYEVVQSYDVRTFPLRIDRCVFVPMELITFTPELLRRFRSVLAAAAPPEWADRIAASTRTSGPSRAAGSDVGSDVGGAGAKVTADGFVIESPADSSTLSRIAAASDGTVCAVTTDGKAVRWDPTGPSWAPLPAVPNNAAVVSIAVGRATEIWVTTQDKTVCRLRDGVFVADPQPNNEDITVLGCCQDGSVWGVNGRGGLYRRDTDGWHRFTSGSGGGIAAANRSKAWHIGSDSNEVRPSSPDGIGWMSAYRNDKPMKMIAAASDTSLWAITTNNELYVHDGDGTFFWKPSFVDDPEVAKLAWVAPVSRDEVWGIKTDGRPVRIYRPGSTTPDAARGDTHPAQDVAAVLGHLNGDPHYYSQAVWANLDEITLSRILATYTYTPTEAAPDGAAGDTPTPPSRPLGACVDPQPVAITGNYLAFRWNYPTETARQTWLRHNNLHEGDGPDSQHTVVAVPSAGVFAEAVLSRANAAEKIDLTRFWNWHDSPIPILPPEITPVGLDTRARDLDLTSHGLDPALAQLQQLRALPDPTGMAEISKTMVTKLFDDMSKASENAQVAMQGLKEVAASEQAAGGRSVDAYKAALEHYQKTLATTLEAAEKLLPMVAPELAAAGSLPGAAGSGNGARTTDGSSGSGGAGGTGGGAGAGGAGAGGGAGGGGRSPAAHAGGGLGKNITAAGGALNMLGGAGRGVGGAGSAPDTSLDAIAAKIVQDIGVPTLERALTQDPSLRALPSEQLTKLVSNAIMDSLRGSS</sequence>
<evidence type="ECO:0000313" key="2">
    <source>
        <dbReference type="EMBL" id="GAA5149471.1"/>
    </source>
</evidence>
<keyword evidence="3" id="KW-1185">Reference proteome</keyword>
<dbReference type="EMBL" id="BAABJP010000004">
    <property type="protein sequence ID" value="GAA5149471.1"/>
    <property type="molecule type" value="Genomic_DNA"/>
</dbReference>
<feature type="region of interest" description="Disordered" evidence="1">
    <location>
        <begin position="872"/>
        <end position="918"/>
    </location>
</feature>
<dbReference type="Proteomes" id="UP001428817">
    <property type="component" value="Unassembled WGS sequence"/>
</dbReference>
<organism evidence="2 3">
    <name type="scientific">Pseudonocardia eucalypti</name>
    <dbReference type="NCBI Taxonomy" id="648755"/>
    <lineage>
        <taxon>Bacteria</taxon>
        <taxon>Bacillati</taxon>
        <taxon>Actinomycetota</taxon>
        <taxon>Actinomycetes</taxon>
        <taxon>Pseudonocardiales</taxon>
        <taxon>Pseudonocardiaceae</taxon>
        <taxon>Pseudonocardia</taxon>
    </lineage>
</organism>
<dbReference type="SMART" id="SM00706">
    <property type="entry name" value="TECPR"/>
    <property type="match status" value="4"/>
</dbReference>
<dbReference type="InterPro" id="IPR006624">
    <property type="entry name" value="Beta-propeller_rpt_TECPR"/>
</dbReference>
<accession>A0ABP9PNE7</accession>
<dbReference type="SUPFAM" id="SSF101898">
    <property type="entry name" value="NHL repeat"/>
    <property type="match status" value="1"/>
</dbReference>
<feature type="compositionally biased region" description="Gly residues" evidence="1">
    <location>
        <begin position="887"/>
        <end position="918"/>
    </location>
</feature>
<comment type="caution">
    <text evidence="2">The sequence shown here is derived from an EMBL/GenBank/DDBJ whole genome shotgun (WGS) entry which is preliminary data.</text>
</comment>